<evidence type="ECO:0000313" key="3">
    <source>
        <dbReference type="EMBL" id="QOT70903.1"/>
    </source>
</evidence>
<protein>
    <submittedName>
        <fullName evidence="2">D-galactose 1-dehydrogenase</fullName>
        <ecNumber evidence="2">1.1.1.48</ecNumber>
    </submittedName>
    <submittedName>
        <fullName evidence="3">Gfo/Idh/MocA family oxidoreductase</fullName>
    </submittedName>
</protein>
<dbReference type="Gene3D" id="3.30.360.10">
    <property type="entry name" value="Dihydrodipicolinate Reductase, domain 2"/>
    <property type="match status" value="1"/>
</dbReference>
<dbReference type="PANTHER" id="PTHR43818">
    <property type="entry name" value="BCDNA.GH03377"/>
    <property type="match status" value="1"/>
</dbReference>
<reference evidence="2 4" key="2">
    <citation type="journal article" date="2013" name="Environ. Sci. Technol.">
        <title>The 4-tert-butylphenol-utilizing bacterium Sphingobium fuliginis OMI can degrade bisphenols via phenolic ring hydroxylation and meta-cleavage pathway.</title>
        <authorList>
            <person name="Ogata Y."/>
            <person name="Goda S."/>
            <person name="Toyama T."/>
            <person name="Sei K."/>
            <person name="Ike M."/>
        </authorList>
    </citation>
    <scope>NUCLEOTIDE SEQUENCE [LARGE SCALE GENOMIC DNA]</scope>
    <source>
        <strain evidence="2 4">OMI</strain>
    </source>
</reference>
<dbReference type="SUPFAM" id="SSF55347">
    <property type="entry name" value="Glyceraldehyde-3-phosphate dehydrogenase-like, C-terminal domain"/>
    <property type="match status" value="1"/>
</dbReference>
<evidence type="ECO:0000313" key="2">
    <source>
        <dbReference type="EMBL" id="GAY23343.1"/>
    </source>
</evidence>
<dbReference type="EC" id="1.1.1.48" evidence="2"/>
<proteinExistence type="predicted"/>
<reference evidence="2" key="3">
    <citation type="submission" date="2017-10" db="EMBL/GenBank/DDBJ databases">
        <title>Bioaugmenting a lab-scale membrane bioreactor with Sphingobium fuliginis OMI to degrade 4-tert-butylphenol.</title>
        <authorList>
            <person name="Takada K."/>
            <person name="Shiba T."/>
            <person name="Soda S."/>
            <person name="Inoue D."/>
            <person name="Miyake M."/>
            <person name="Eguchi M."/>
            <person name="Ike M."/>
        </authorList>
    </citation>
    <scope>NUCLEOTIDE SEQUENCE</scope>
    <source>
        <strain evidence="2">OMI</strain>
    </source>
</reference>
<keyword evidence="2" id="KW-0560">Oxidoreductase</keyword>
<dbReference type="RefSeq" id="WP_025551580.1">
    <property type="nucleotide sequence ID" value="NZ_BATN01000129.1"/>
</dbReference>
<dbReference type="KEGG" id="sbar:H5V43_12365"/>
<dbReference type="GO" id="GO:0000166">
    <property type="term" value="F:nucleotide binding"/>
    <property type="evidence" value="ECO:0007669"/>
    <property type="project" value="InterPro"/>
</dbReference>
<evidence type="ECO:0000313" key="5">
    <source>
        <dbReference type="Proteomes" id="UP000593663"/>
    </source>
</evidence>
<dbReference type="Proteomes" id="UP000593663">
    <property type="component" value="Chromosome 1"/>
</dbReference>
<evidence type="ECO:0000313" key="4">
    <source>
        <dbReference type="Proteomes" id="UP000221538"/>
    </source>
</evidence>
<dbReference type="SUPFAM" id="SSF51735">
    <property type="entry name" value="NAD(P)-binding Rossmann-fold domains"/>
    <property type="match status" value="1"/>
</dbReference>
<dbReference type="Proteomes" id="UP000221538">
    <property type="component" value="Unassembled WGS sequence"/>
</dbReference>
<name>A0A292ZKG1_SPHSA</name>
<feature type="domain" description="Gfo/Idh/MocA-like oxidoreductase N-terminal" evidence="1">
    <location>
        <begin position="3"/>
        <end position="113"/>
    </location>
</feature>
<sequence length="307" mass="33174">MTIRAGLVGLGKIARDQHLPAIAKTGGIDLVAVASRNARGEGVNNYPDLDAMLAGEPDMDAVILCQPPQVRYQAARQAILAGKHVFLEKPPGATVSEVEALIALARAQGVTLYASWHSRYAAAVAQAKAWVAERTIRHIDIQWREDVRHWHPGQPWIWEAGGFGVFDPGINALSILTEIVPEPVTMLSASLEVPENRDAPIGAALSMATASGATVEAVFDWRQTGPQTWDIAVETANGSLLLSEGGNMLRLDGEIQLKAPDEEYPAMYRRFVGLVEDRAIDADIAPLRLVADAFLCGRHCPTTAFED</sequence>
<dbReference type="EMBL" id="CP060035">
    <property type="protein sequence ID" value="QOT70903.1"/>
    <property type="molecule type" value="Genomic_DNA"/>
</dbReference>
<dbReference type="InterPro" id="IPR036291">
    <property type="entry name" value="NAD(P)-bd_dom_sf"/>
</dbReference>
<organism evidence="2 4">
    <name type="scientific">Sphingobium fuliginis (strain ATCC 27551)</name>
    <dbReference type="NCBI Taxonomy" id="336203"/>
    <lineage>
        <taxon>Bacteria</taxon>
        <taxon>Pseudomonadati</taxon>
        <taxon>Pseudomonadota</taxon>
        <taxon>Alphaproteobacteria</taxon>
        <taxon>Sphingomonadales</taxon>
        <taxon>Sphingomonadaceae</taxon>
        <taxon>Sphingobium</taxon>
    </lineage>
</organism>
<reference evidence="3" key="6">
    <citation type="journal article" date="2021" name="Microbiol. Resour. Announc.">
        <title>Complete Genome Sequence of Sphingobium barthaii KK22, a High-Molecular-Weight Polycyclic Aromatic Hydrocarbon-Degrading Soil Bacterium.</title>
        <authorList>
            <person name="Mori J.F."/>
            <person name="Kanaly R.A."/>
        </authorList>
    </citation>
    <scope>NUCLEOTIDE SEQUENCE</scope>
    <source>
        <strain evidence="3">KK22</strain>
    </source>
</reference>
<dbReference type="InterPro" id="IPR050463">
    <property type="entry name" value="Gfo/Idh/MocA_oxidrdct_glycsds"/>
</dbReference>
<dbReference type="Gene3D" id="3.40.50.720">
    <property type="entry name" value="NAD(P)-binding Rossmann-like Domain"/>
    <property type="match status" value="1"/>
</dbReference>
<dbReference type="Pfam" id="PF01408">
    <property type="entry name" value="GFO_IDH_MocA"/>
    <property type="match status" value="1"/>
</dbReference>
<evidence type="ECO:0000259" key="1">
    <source>
        <dbReference type="Pfam" id="PF01408"/>
    </source>
</evidence>
<reference evidence="2 4" key="1">
    <citation type="journal article" date="2013" name="Biodegradation">
        <title>Occurrence of 4-tert-butylphenol (4-t-BP) biodegradation in an aquatic sample caused by the presence of Spirodela polyrrhiza and isolation of a 4-t-BP-utilizing bacterium.</title>
        <authorList>
            <person name="Ogata Y."/>
            <person name="Toyama T."/>
            <person name="Yu N."/>
            <person name="Wang X."/>
            <person name="Sei K."/>
            <person name="Ike M."/>
        </authorList>
    </citation>
    <scope>NUCLEOTIDE SEQUENCE [LARGE SCALE GENOMIC DNA]</scope>
    <source>
        <strain evidence="2 4">OMI</strain>
    </source>
</reference>
<reference evidence="5" key="5">
    <citation type="submission" date="2020-08" db="EMBL/GenBank/DDBJ databases">
        <title>Complete genome sequence of Sphingobium barthaii strain KK22, a high-molecular-weight polycyclic aromatic hydrocarbon-degrading soil bacterium.</title>
        <authorList>
            <person name="Mori J.F."/>
            <person name="Kanaly R.A."/>
        </authorList>
    </citation>
    <scope>NUCLEOTIDE SEQUENCE [LARGE SCALE GENOMIC DNA]</scope>
    <source>
        <strain evidence="5">KK22</strain>
    </source>
</reference>
<accession>A0A292ZKG1</accession>
<dbReference type="InterPro" id="IPR000683">
    <property type="entry name" value="Gfo/Idh/MocA-like_OxRdtase_N"/>
</dbReference>
<dbReference type="EMBL" id="BEWI01000032">
    <property type="protein sequence ID" value="GAY23343.1"/>
    <property type="molecule type" value="Genomic_DNA"/>
</dbReference>
<dbReference type="GO" id="GO:0019151">
    <property type="term" value="F:galactose 1-dehydrogenase activity"/>
    <property type="evidence" value="ECO:0007669"/>
    <property type="project" value="UniProtKB-EC"/>
</dbReference>
<dbReference type="PANTHER" id="PTHR43818:SF7">
    <property type="entry name" value="DEHYDROGENASE"/>
    <property type="match status" value="1"/>
</dbReference>
<gene>
    <name evidence="3" type="ORF">H5V43_12365</name>
    <name evidence="2" type="ORF">SFOMI_3910</name>
</gene>
<reference evidence="2" key="4">
    <citation type="submission" date="2017-10" db="EMBL/GenBank/DDBJ databases">
        <authorList>
            <person name="Banno H."/>
            <person name="Chua N.-H."/>
        </authorList>
    </citation>
    <scope>NUCLEOTIDE SEQUENCE</scope>
    <source>
        <strain evidence="2">OMI</strain>
    </source>
</reference>
<dbReference type="AlphaFoldDB" id="A0A292ZKG1"/>